<gene>
    <name evidence="2" type="ORF">GLIP_0099</name>
</gene>
<dbReference type="CDD" id="cd00143">
    <property type="entry name" value="PP2Cc"/>
    <property type="match status" value="1"/>
</dbReference>
<name>K6WWD3_9ALTE</name>
<dbReference type="Proteomes" id="UP000006334">
    <property type="component" value="Unassembled WGS sequence"/>
</dbReference>
<evidence type="ECO:0000259" key="1">
    <source>
        <dbReference type="PROSITE" id="PS51746"/>
    </source>
</evidence>
<dbReference type="GO" id="GO:0004722">
    <property type="term" value="F:protein serine/threonine phosphatase activity"/>
    <property type="evidence" value="ECO:0007669"/>
    <property type="project" value="UniProtKB-EC"/>
</dbReference>
<accession>K6WWD3</accession>
<dbReference type="InterPro" id="IPR036457">
    <property type="entry name" value="PPM-type-like_dom_sf"/>
</dbReference>
<proteinExistence type="predicted"/>
<dbReference type="InterPro" id="IPR001932">
    <property type="entry name" value="PPM-type_phosphatase-like_dom"/>
</dbReference>
<dbReference type="AlphaFoldDB" id="K6WWD3"/>
<dbReference type="Gene3D" id="3.60.40.10">
    <property type="entry name" value="PPM-type phosphatase domain"/>
    <property type="match status" value="1"/>
</dbReference>
<keyword evidence="2" id="KW-0378">Hydrolase</keyword>
<sequence>MLQISAGWAQTVGKRDYQQDGVTKLVWPNGFALTVLSDGMGGAVHGEVASQEILRAFNDAFCDSEEEQMDVRLQQSLDATNQHLANYITQNPECNGMGGTLIAAAFTGEYLDFLSVGDSPLWLCRGNALQRINKDHSKKSELMQLVEEGVMTEQDVAVHPQRNQLTSAVMGYDVDMVDINSIALQSGDIVLLASDGIESIPEQDIATMCHRFYQSDPQVLAEHIVGYVDSLDKDYQDNATVMVLKVAQESDSEELTE</sequence>
<dbReference type="STRING" id="1127673.GLIP_0099"/>
<protein>
    <submittedName>
        <fullName evidence="2">Phosphatase</fullName>
        <ecNumber evidence="2">3.1.3.16</ecNumber>
    </submittedName>
</protein>
<dbReference type="Pfam" id="PF13672">
    <property type="entry name" value="PP2C_2"/>
    <property type="match status" value="1"/>
</dbReference>
<dbReference type="SMART" id="SM00331">
    <property type="entry name" value="PP2C_SIG"/>
    <property type="match status" value="1"/>
</dbReference>
<evidence type="ECO:0000313" key="3">
    <source>
        <dbReference type="Proteomes" id="UP000006334"/>
    </source>
</evidence>
<feature type="domain" description="PPM-type phosphatase" evidence="1">
    <location>
        <begin position="5"/>
        <end position="246"/>
    </location>
</feature>
<keyword evidence="3" id="KW-1185">Reference proteome</keyword>
<comment type="caution">
    <text evidence="2">The sequence shown here is derived from an EMBL/GenBank/DDBJ whole genome shotgun (WGS) entry which is preliminary data.</text>
</comment>
<dbReference type="SUPFAM" id="SSF81606">
    <property type="entry name" value="PP2C-like"/>
    <property type="match status" value="1"/>
</dbReference>
<dbReference type="SMART" id="SM00332">
    <property type="entry name" value="PP2Cc"/>
    <property type="match status" value="1"/>
</dbReference>
<dbReference type="eggNOG" id="COG0631">
    <property type="taxonomic scope" value="Bacteria"/>
</dbReference>
<dbReference type="PROSITE" id="PS51746">
    <property type="entry name" value="PPM_2"/>
    <property type="match status" value="1"/>
</dbReference>
<dbReference type="EC" id="3.1.3.16" evidence="2"/>
<evidence type="ECO:0000313" key="2">
    <source>
        <dbReference type="EMBL" id="GAC12754.1"/>
    </source>
</evidence>
<reference evidence="2 3" key="1">
    <citation type="journal article" date="2017" name="Antonie Van Leeuwenhoek">
        <title>Rhizobium rhizosphaerae sp. nov., a novel species isolated from rice rhizosphere.</title>
        <authorList>
            <person name="Zhao J.J."/>
            <person name="Zhang J."/>
            <person name="Zhang R.J."/>
            <person name="Zhang C.W."/>
            <person name="Yin H.Q."/>
            <person name="Zhang X.X."/>
        </authorList>
    </citation>
    <scope>NUCLEOTIDE SEQUENCE [LARGE SCALE GENOMIC DNA]</scope>
    <source>
        <strain evidence="2 3">E3</strain>
    </source>
</reference>
<organism evidence="2 3">
    <name type="scientific">Aliiglaciecola lipolytica E3</name>
    <dbReference type="NCBI Taxonomy" id="1127673"/>
    <lineage>
        <taxon>Bacteria</taxon>
        <taxon>Pseudomonadati</taxon>
        <taxon>Pseudomonadota</taxon>
        <taxon>Gammaproteobacteria</taxon>
        <taxon>Alteromonadales</taxon>
        <taxon>Alteromonadaceae</taxon>
        <taxon>Aliiglaciecola</taxon>
    </lineage>
</organism>
<dbReference type="EMBL" id="BAEN01000004">
    <property type="protein sequence ID" value="GAC12754.1"/>
    <property type="molecule type" value="Genomic_DNA"/>
</dbReference>